<evidence type="ECO:0000256" key="4">
    <source>
        <dbReference type="ARBA" id="ARBA00023295"/>
    </source>
</evidence>
<dbReference type="InterPro" id="IPR017853">
    <property type="entry name" value="GH"/>
</dbReference>
<proteinExistence type="inferred from homology"/>
<accession>A0A848KTQ1</accession>
<keyword evidence="2 6" id="KW-0732">Signal</keyword>
<keyword evidence="4 5" id="KW-0326">Glycosidase</keyword>
<dbReference type="SUPFAM" id="SSF51445">
    <property type="entry name" value="(Trans)glycosidases"/>
    <property type="match status" value="1"/>
</dbReference>
<dbReference type="GO" id="GO:0004557">
    <property type="term" value="F:alpha-galactosidase activity"/>
    <property type="evidence" value="ECO:0007669"/>
    <property type="project" value="UniProtKB-EC"/>
</dbReference>
<evidence type="ECO:0000313" key="8">
    <source>
        <dbReference type="EMBL" id="NMO01870.1"/>
    </source>
</evidence>
<dbReference type="Pfam" id="PF16499">
    <property type="entry name" value="Melibiase_2"/>
    <property type="match status" value="1"/>
</dbReference>
<dbReference type="AlphaFoldDB" id="A0A848KTQ1"/>
<dbReference type="CDD" id="cd14792">
    <property type="entry name" value="GH27"/>
    <property type="match status" value="1"/>
</dbReference>
<sequence length="407" mass="42707">MRRRAFRRIRALTALLSALVVVACVAEPPARVGGSGVALAGVAPTPPLGWNSWQPYGCGVTEAQVKAQADALVSTGLRDAGYRYVVVDDCWNASTRTKDGALQSDSTRFPDGMSSLGEYLHQRGLKFGLYVGASDKTCTQYQGQYPGATGSRGVEQRDAATLAWWGVDYIKADWCSSNGDHDDQVAAFTAWRDAVRATGRPMVLSINPNSGVSGMPPGQRFDWGGVATMTRITNDIAASFASVLGIADVVGLVTPRTRADAFNDPDMLVVGQGLSAAQARTQMSLWAMMAAPLMIGTDLTRLSDAGLGVVGNQAMLAIDQNSRVVSGAPVAGDPQVWSRAIGPKGLAVSMTNRTSRNATVTVSLASLGLSGDGVVGVDVWTSKRYQAHDGVLSVQVAAGDTALLEIV</sequence>
<dbReference type="Proteomes" id="UP000550729">
    <property type="component" value="Unassembled WGS sequence"/>
</dbReference>
<evidence type="ECO:0000259" key="7">
    <source>
        <dbReference type="Pfam" id="PF17801"/>
    </source>
</evidence>
<reference evidence="8 9" key="1">
    <citation type="submission" date="2020-04" db="EMBL/GenBank/DDBJ databases">
        <title>Gordonia sp. nov. TBRC 11910.</title>
        <authorList>
            <person name="Suriyachadkun C."/>
        </authorList>
    </citation>
    <scope>NUCLEOTIDE SEQUENCE [LARGE SCALE GENOMIC DNA]</scope>
    <source>
        <strain evidence="8 9">TBRC 11910</strain>
    </source>
</reference>
<feature type="signal peptide" evidence="6">
    <location>
        <begin position="1"/>
        <end position="26"/>
    </location>
</feature>
<feature type="domain" description="Alpha galactosidase C-terminal" evidence="7">
    <location>
        <begin position="332"/>
        <end position="405"/>
    </location>
</feature>
<dbReference type="InterPro" id="IPR002241">
    <property type="entry name" value="Glyco_hydro_27"/>
</dbReference>
<evidence type="ECO:0000256" key="5">
    <source>
        <dbReference type="RuleBase" id="RU361168"/>
    </source>
</evidence>
<keyword evidence="3 5" id="KW-0378">Hydrolase</keyword>
<protein>
    <recommendedName>
        <fullName evidence="5">Alpha-galactosidase</fullName>
        <ecNumber evidence="5">3.2.1.22</ecNumber>
    </recommendedName>
    <alternativeName>
        <fullName evidence="5">Melibiase</fullName>
    </alternativeName>
</protein>
<evidence type="ECO:0000313" key="9">
    <source>
        <dbReference type="Proteomes" id="UP000550729"/>
    </source>
</evidence>
<dbReference type="Pfam" id="PF17801">
    <property type="entry name" value="Melibiase_C"/>
    <property type="match status" value="1"/>
</dbReference>
<dbReference type="InterPro" id="IPR041233">
    <property type="entry name" value="Melibiase_C"/>
</dbReference>
<dbReference type="EMBL" id="JABBNB010000010">
    <property type="protein sequence ID" value="NMO01870.1"/>
    <property type="molecule type" value="Genomic_DNA"/>
</dbReference>
<dbReference type="PANTHER" id="PTHR11452:SF75">
    <property type="entry name" value="ALPHA-GALACTOSIDASE MEL1"/>
    <property type="match status" value="1"/>
</dbReference>
<dbReference type="PANTHER" id="PTHR11452">
    <property type="entry name" value="ALPHA-GALACTOSIDASE/ALPHA-N-ACETYLGALACTOSAMINIDASE"/>
    <property type="match status" value="1"/>
</dbReference>
<name>A0A848KTQ1_9ACTN</name>
<dbReference type="GO" id="GO:0005975">
    <property type="term" value="P:carbohydrate metabolic process"/>
    <property type="evidence" value="ECO:0007669"/>
    <property type="project" value="InterPro"/>
</dbReference>
<keyword evidence="5" id="KW-1015">Disulfide bond</keyword>
<dbReference type="EC" id="3.2.1.22" evidence="5"/>
<dbReference type="PROSITE" id="PS51257">
    <property type="entry name" value="PROKAR_LIPOPROTEIN"/>
    <property type="match status" value="1"/>
</dbReference>
<gene>
    <name evidence="8" type="ORF">HH308_11680</name>
</gene>
<comment type="catalytic activity">
    <reaction evidence="5">
        <text>Hydrolysis of terminal, non-reducing alpha-D-galactose residues in alpha-D-galactosides, including galactose oligosaccharides, galactomannans and galactolipids.</text>
        <dbReference type="EC" id="3.2.1.22"/>
    </reaction>
</comment>
<dbReference type="PRINTS" id="PR00740">
    <property type="entry name" value="GLHYDRLASE27"/>
</dbReference>
<comment type="caution">
    <text evidence="8">The sequence shown here is derived from an EMBL/GenBank/DDBJ whole genome shotgun (WGS) entry which is preliminary data.</text>
</comment>
<evidence type="ECO:0000256" key="6">
    <source>
        <dbReference type="SAM" id="SignalP"/>
    </source>
</evidence>
<evidence type="ECO:0000256" key="1">
    <source>
        <dbReference type="ARBA" id="ARBA00009743"/>
    </source>
</evidence>
<dbReference type="SUPFAM" id="SSF51011">
    <property type="entry name" value="Glycosyl hydrolase domain"/>
    <property type="match status" value="1"/>
</dbReference>
<dbReference type="Gene3D" id="3.20.20.70">
    <property type="entry name" value="Aldolase class I"/>
    <property type="match status" value="1"/>
</dbReference>
<evidence type="ECO:0000256" key="3">
    <source>
        <dbReference type="ARBA" id="ARBA00022801"/>
    </source>
</evidence>
<feature type="chain" id="PRO_5039079413" description="Alpha-galactosidase" evidence="6">
    <location>
        <begin position="27"/>
        <end position="407"/>
    </location>
</feature>
<dbReference type="Gene3D" id="2.60.40.1180">
    <property type="entry name" value="Golgi alpha-mannosidase II"/>
    <property type="match status" value="1"/>
</dbReference>
<dbReference type="InterPro" id="IPR013785">
    <property type="entry name" value="Aldolase_TIM"/>
</dbReference>
<keyword evidence="9" id="KW-1185">Reference proteome</keyword>
<evidence type="ECO:0000256" key="2">
    <source>
        <dbReference type="ARBA" id="ARBA00022729"/>
    </source>
</evidence>
<comment type="similarity">
    <text evidence="1 5">Belongs to the glycosyl hydrolase 27 family.</text>
</comment>
<dbReference type="InterPro" id="IPR013780">
    <property type="entry name" value="Glyco_hydro_b"/>
</dbReference>
<organism evidence="8 9">
    <name type="scientific">Gordonia asplenii</name>
    <dbReference type="NCBI Taxonomy" id="2725283"/>
    <lineage>
        <taxon>Bacteria</taxon>
        <taxon>Bacillati</taxon>
        <taxon>Actinomycetota</taxon>
        <taxon>Actinomycetes</taxon>
        <taxon>Mycobacteriales</taxon>
        <taxon>Gordoniaceae</taxon>
        <taxon>Gordonia</taxon>
    </lineage>
</organism>